<dbReference type="EMBL" id="JAAALK010000289">
    <property type="protein sequence ID" value="KAG8048434.1"/>
    <property type="molecule type" value="Genomic_DNA"/>
</dbReference>
<sequence>MMRFDLERTSPPFSGPRMPHSGLSPQPSSGLPSDGLSEPEGLSPDLWALGRELKTPNSQPRADIASGLIPALGLHTSGSRVQPKPLGSLRCLQPCNS</sequence>
<keyword evidence="3" id="KW-1185">Reference proteome</keyword>
<gene>
    <name evidence="2" type="ORF">GUJ93_ZPchr0009g1395</name>
</gene>
<evidence type="ECO:0000313" key="2">
    <source>
        <dbReference type="EMBL" id="KAG8048434.1"/>
    </source>
</evidence>
<protein>
    <submittedName>
        <fullName evidence="2">Uncharacterized protein</fullName>
    </submittedName>
</protein>
<dbReference type="AlphaFoldDB" id="A0A8J5RMD6"/>
<feature type="compositionally biased region" description="Low complexity" evidence="1">
    <location>
        <begin position="21"/>
        <end position="36"/>
    </location>
</feature>
<accession>A0A8J5RMD6</accession>
<dbReference type="Proteomes" id="UP000729402">
    <property type="component" value="Unassembled WGS sequence"/>
</dbReference>
<reference evidence="2" key="1">
    <citation type="journal article" date="2021" name="bioRxiv">
        <title>Whole Genome Assembly and Annotation of Northern Wild Rice, Zizania palustris L., Supports a Whole Genome Duplication in the Zizania Genus.</title>
        <authorList>
            <person name="Haas M."/>
            <person name="Kono T."/>
            <person name="Macchietto M."/>
            <person name="Millas R."/>
            <person name="McGilp L."/>
            <person name="Shao M."/>
            <person name="Duquette J."/>
            <person name="Hirsch C.N."/>
            <person name="Kimball J."/>
        </authorList>
    </citation>
    <scope>NUCLEOTIDE SEQUENCE</scope>
    <source>
        <tissue evidence="2">Fresh leaf tissue</tissue>
    </source>
</reference>
<name>A0A8J5RMD6_ZIZPA</name>
<proteinExistence type="predicted"/>
<evidence type="ECO:0000256" key="1">
    <source>
        <dbReference type="SAM" id="MobiDB-lite"/>
    </source>
</evidence>
<organism evidence="2 3">
    <name type="scientific">Zizania palustris</name>
    <name type="common">Northern wild rice</name>
    <dbReference type="NCBI Taxonomy" id="103762"/>
    <lineage>
        <taxon>Eukaryota</taxon>
        <taxon>Viridiplantae</taxon>
        <taxon>Streptophyta</taxon>
        <taxon>Embryophyta</taxon>
        <taxon>Tracheophyta</taxon>
        <taxon>Spermatophyta</taxon>
        <taxon>Magnoliopsida</taxon>
        <taxon>Liliopsida</taxon>
        <taxon>Poales</taxon>
        <taxon>Poaceae</taxon>
        <taxon>BOP clade</taxon>
        <taxon>Oryzoideae</taxon>
        <taxon>Oryzeae</taxon>
        <taxon>Zizaniinae</taxon>
        <taxon>Zizania</taxon>
    </lineage>
</organism>
<evidence type="ECO:0000313" key="3">
    <source>
        <dbReference type="Proteomes" id="UP000729402"/>
    </source>
</evidence>
<comment type="caution">
    <text evidence="2">The sequence shown here is derived from an EMBL/GenBank/DDBJ whole genome shotgun (WGS) entry which is preliminary data.</text>
</comment>
<reference evidence="2" key="2">
    <citation type="submission" date="2021-02" db="EMBL/GenBank/DDBJ databases">
        <authorList>
            <person name="Kimball J.A."/>
            <person name="Haas M.W."/>
            <person name="Macchietto M."/>
            <person name="Kono T."/>
            <person name="Duquette J."/>
            <person name="Shao M."/>
        </authorList>
    </citation>
    <scope>NUCLEOTIDE SEQUENCE</scope>
    <source>
        <tissue evidence="2">Fresh leaf tissue</tissue>
    </source>
</reference>
<feature type="region of interest" description="Disordered" evidence="1">
    <location>
        <begin position="1"/>
        <end position="45"/>
    </location>
</feature>